<name>A0ACB9EN79_9ASTR</name>
<gene>
    <name evidence="1" type="ORF">L1987_50297</name>
</gene>
<evidence type="ECO:0000313" key="2">
    <source>
        <dbReference type="Proteomes" id="UP001056120"/>
    </source>
</evidence>
<evidence type="ECO:0000313" key="1">
    <source>
        <dbReference type="EMBL" id="KAI3759911.1"/>
    </source>
</evidence>
<sequence>MKGIERLQKLVNGYQSVGFMLVMVVMMAVVYFNGDSYSGISFGETEMEEDYSNFEVLNDTCRFNGTAILEKLRDKRVVFVGDSLGKNHWVSLLCLLDSWILEPSHKVAEWHGSLITFKASEYNVSIDFYWEPLLVESNCDDPVKHRVSDRIMKIESIERHAKHWINADMWGSFENPNRTLIESRRVTRYEMALRTWSNWLDTHLVRKKTRIIFISLSPDHKEGGDWGKTMGENCFNETQPIMEEGYWGKGSDTNLMRTAQTVVQGLEKKGLNIKILNITQLSQYRKDGHPSIYKRHWVPPTKLELANPFQYADCIHWCLPGYQMFGMRSYMLTFVIKSEYLSLGTWFPKKGKS</sequence>
<accession>A0ACB9EN79</accession>
<reference evidence="1 2" key="2">
    <citation type="journal article" date="2022" name="Mol. Ecol. Resour.">
        <title>The genomes of chicory, endive, great burdock and yacon provide insights into Asteraceae paleo-polyploidization history and plant inulin production.</title>
        <authorList>
            <person name="Fan W."/>
            <person name="Wang S."/>
            <person name="Wang H."/>
            <person name="Wang A."/>
            <person name="Jiang F."/>
            <person name="Liu H."/>
            <person name="Zhao H."/>
            <person name="Xu D."/>
            <person name="Zhang Y."/>
        </authorList>
    </citation>
    <scope>NUCLEOTIDE SEQUENCE [LARGE SCALE GENOMIC DNA]</scope>
    <source>
        <strain evidence="2">cv. Yunnan</strain>
        <tissue evidence="1">Leaves</tissue>
    </source>
</reference>
<keyword evidence="2" id="KW-1185">Reference proteome</keyword>
<reference evidence="2" key="1">
    <citation type="journal article" date="2022" name="Mol. Ecol. Resour.">
        <title>The genomes of chicory, endive, great burdock and yacon provide insights into Asteraceae palaeo-polyploidization history and plant inulin production.</title>
        <authorList>
            <person name="Fan W."/>
            <person name="Wang S."/>
            <person name="Wang H."/>
            <person name="Wang A."/>
            <person name="Jiang F."/>
            <person name="Liu H."/>
            <person name="Zhao H."/>
            <person name="Xu D."/>
            <person name="Zhang Y."/>
        </authorList>
    </citation>
    <scope>NUCLEOTIDE SEQUENCE [LARGE SCALE GENOMIC DNA]</scope>
    <source>
        <strain evidence="2">cv. Yunnan</strain>
    </source>
</reference>
<proteinExistence type="predicted"/>
<comment type="caution">
    <text evidence="1">The sequence shown here is derived from an EMBL/GenBank/DDBJ whole genome shotgun (WGS) entry which is preliminary data.</text>
</comment>
<protein>
    <submittedName>
        <fullName evidence="1">Uncharacterized protein</fullName>
    </submittedName>
</protein>
<dbReference type="EMBL" id="CM042034">
    <property type="protein sequence ID" value="KAI3759911.1"/>
    <property type="molecule type" value="Genomic_DNA"/>
</dbReference>
<organism evidence="1 2">
    <name type="scientific">Smallanthus sonchifolius</name>
    <dbReference type="NCBI Taxonomy" id="185202"/>
    <lineage>
        <taxon>Eukaryota</taxon>
        <taxon>Viridiplantae</taxon>
        <taxon>Streptophyta</taxon>
        <taxon>Embryophyta</taxon>
        <taxon>Tracheophyta</taxon>
        <taxon>Spermatophyta</taxon>
        <taxon>Magnoliopsida</taxon>
        <taxon>eudicotyledons</taxon>
        <taxon>Gunneridae</taxon>
        <taxon>Pentapetalae</taxon>
        <taxon>asterids</taxon>
        <taxon>campanulids</taxon>
        <taxon>Asterales</taxon>
        <taxon>Asteraceae</taxon>
        <taxon>Asteroideae</taxon>
        <taxon>Heliantheae alliance</taxon>
        <taxon>Millerieae</taxon>
        <taxon>Smallanthus</taxon>
    </lineage>
</organism>
<dbReference type="Proteomes" id="UP001056120">
    <property type="component" value="Linkage Group LG17"/>
</dbReference>